<dbReference type="GO" id="GO:0016787">
    <property type="term" value="F:hydrolase activity"/>
    <property type="evidence" value="ECO:0007669"/>
    <property type="project" value="UniProtKB-KW"/>
</dbReference>
<dbReference type="Gene3D" id="3.40.710.10">
    <property type="entry name" value="DD-peptidase/beta-lactamase superfamily"/>
    <property type="match status" value="1"/>
</dbReference>
<sequence>MTRLLSAALLALLLAAASPAASAPLPDTETPTPAWVETLRTRLDAAEARFPGEIGVYVHHLGRDETFSFRADENWYLASGVKVPVAIAVLRRIEDGALALDSRIALEPDDFVDGAGGTNAHPPGTRLRVSYLLEQMIIYSDNTATDVLIRVVGLDEVNAVARELVAAQGLEITTLADVRRRAYGTLHPGAAGLTSADLLALRRAAAGAPRLDLLAQMLGTTPGEFLLPDLDSAFEAYYAINLNSAPLSAYGRMLGALADGRALGPEQTAYLLGVMERVRTGDRRIRAALPPGARFAHKTGTQHRRVCDLGIVTLRGERVVIAACARGGTTAQGERALRDVGAAVTASGVLSPLR</sequence>
<feature type="signal peptide" evidence="4">
    <location>
        <begin position="1"/>
        <end position="23"/>
    </location>
</feature>
<gene>
    <name evidence="6" type="ORF">ACFO3Q_02205</name>
</gene>
<keyword evidence="4" id="KW-0732">Signal</keyword>
<name>A0ABV9NF38_9GAMM</name>
<evidence type="ECO:0000256" key="1">
    <source>
        <dbReference type="ARBA" id="ARBA00001526"/>
    </source>
</evidence>
<dbReference type="InterPro" id="IPR012338">
    <property type="entry name" value="Beta-lactam/transpept-like"/>
</dbReference>
<dbReference type="PANTHER" id="PTHR35333:SF3">
    <property type="entry name" value="BETA-LACTAMASE-TYPE TRANSPEPTIDASE FOLD CONTAINING PROTEIN"/>
    <property type="match status" value="1"/>
</dbReference>
<keyword evidence="6" id="KW-0378">Hydrolase</keyword>
<dbReference type="Proteomes" id="UP001595892">
    <property type="component" value="Unassembled WGS sequence"/>
</dbReference>
<reference evidence="7" key="1">
    <citation type="journal article" date="2019" name="Int. J. Syst. Evol. Microbiol.">
        <title>The Global Catalogue of Microorganisms (GCM) 10K type strain sequencing project: providing services to taxonomists for standard genome sequencing and annotation.</title>
        <authorList>
            <consortium name="The Broad Institute Genomics Platform"/>
            <consortium name="The Broad Institute Genome Sequencing Center for Infectious Disease"/>
            <person name="Wu L."/>
            <person name="Ma J."/>
        </authorList>
    </citation>
    <scope>NUCLEOTIDE SEQUENCE [LARGE SCALE GENOMIC DNA]</scope>
    <source>
        <strain evidence="7">CGMCC 1.13574</strain>
    </source>
</reference>
<dbReference type="Pfam" id="PF13354">
    <property type="entry name" value="Beta-lactamase2"/>
    <property type="match status" value="1"/>
</dbReference>
<comment type="caution">
    <text evidence="6">The sequence shown here is derived from an EMBL/GenBank/DDBJ whole genome shotgun (WGS) entry which is preliminary data.</text>
</comment>
<dbReference type="InterPro" id="IPR045155">
    <property type="entry name" value="Beta-lactam_cat"/>
</dbReference>
<dbReference type="InterPro" id="IPR000871">
    <property type="entry name" value="Beta-lactam_class-A"/>
</dbReference>
<dbReference type="EC" id="3.5.2.6" evidence="3"/>
<evidence type="ECO:0000256" key="4">
    <source>
        <dbReference type="SAM" id="SignalP"/>
    </source>
</evidence>
<evidence type="ECO:0000259" key="5">
    <source>
        <dbReference type="Pfam" id="PF13354"/>
    </source>
</evidence>
<evidence type="ECO:0000256" key="3">
    <source>
        <dbReference type="ARBA" id="ARBA00012865"/>
    </source>
</evidence>
<dbReference type="SUPFAM" id="SSF56601">
    <property type="entry name" value="beta-lactamase/transpeptidase-like"/>
    <property type="match status" value="1"/>
</dbReference>
<evidence type="ECO:0000313" key="7">
    <source>
        <dbReference type="Proteomes" id="UP001595892"/>
    </source>
</evidence>
<dbReference type="PANTHER" id="PTHR35333">
    <property type="entry name" value="BETA-LACTAMASE"/>
    <property type="match status" value="1"/>
</dbReference>
<dbReference type="EMBL" id="JBHSGG010000002">
    <property type="protein sequence ID" value="MFC4726992.1"/>
    <property type="molecule type" value="Genomic_DNA"/>
</dbReference>
<evidence type="ECO:0000256" key="2">
    <source>
        <dbReference type="ARBA" id="ARBA00009009"/>
    </source>
</evidence>
<evidence type="ECO:0000313" key="6">
    <source>
        <dbReference type="EMBL" id="MFC4726992.1"/>
    </source>
</evidence>
<comment type="catalytic activity">
    <reaction evidence="1">
        <text>a beta-lactam + H2O = a substituted beta-amino acid</text>
        <dbReference type="Rhea" id="RHEA:20401"/>
        <dbReference type="ChEBI" id="CHEBI:15377"/>
        <dbReference type="ChEBI" id="CHEBI:35627"/>
        <dbReference type="ChEBI" id="CHEBI:140347"/>
        <dbReference type="EC" id="3.5.2.6"/>
    </reaction>
</comment>
<proteinExistence type="inferred from homology"/>
<organism evidence="6 7">
    <name type="scientific">Coralloluteibacterium thermophilum</name>
    <dbReference type="NCBI Taxonomy" id="2707049"/>
    <lineage>
        <taxon>Bacteria</taxon>
        <taxon>Pseudomonadati</taxon>
        <taxon>Pseudomonadota</taxon>
        <taxon>Gammaproteobacteria</taxon>
        <taxon>Lysobacterales</taxon>
        <taxon>Lysobacteraceae</taxon>
        <taxon>Coralloluteibacterium</taxon>
    </lineage>
</organism>
<comment type="similarity">
    <text evidence="2">Belongs to the class-A beta-lactamase family.</text>
</comment>
<protein>
    <recommendedName>
        <fullName evidence="3">beta-lactamase</fullName>
        <ecNumber evidence="3">3.5.2.6</ecNumber>
    </recommendedName>
</protein>
<feature type="chain" id="PRO_5045574079" description="beta-lactamase" evidence="4">
    <location>
        <begin position="24"/>
        <end position="354"/>
    </location>
</feature>
<dbReference type="PRINTS" id="PR00118">
    <property type="entry name" value="BLACTAMASEA"/>
</dbReference>
<dbReference type="RefSeq" id="WP_377002963.1">
    <property type="nucleotide sequence ID" value="NZ_JBHSGG010000002.1"/>
</dbReference>
<feature type="domain" description="Beta-lactamase class A catalytic" evidence="5">
    <location>
        <begin position="55"/>
        <end position="324"/>
    </location>
</feature>
<accession>A0ABV9NF38</accession>
<keyword evidence="7" id="KW-1185">Reference proteome</keyword>